<sequence length="459" mass="55061">MIKFLRNIDYSTKGDVLSGFTDEVVKNILIDYYQNNLKLNEIIKKYSIHTIASNLRKEFPKVSTSFICEICGEEKYIQLPTKKDYDKLVNNDQLDNYFVQDNRCFSCGHKNNDDDCSCDYCSKEKRRKILDTYFLEEIRYISGFGLREQLYLSTILQGFNISEDEFDIPSFSEIKNQKLPQMFFDGNYPIDEIYFLKEKNILEISPRSSTTAFCSNKEIKQDPKFANEKFPNVFYKTRVRFSFQNLKNVYSEKDEHWFSNFKFLTNLKFTETEINQLWLELAEKELFKLFDYQFREEFHFEYSSGYSEKDENKAKQLIKTEIKNLLFEYSPSKVYCMLYQGVKKAVTHKQKYGMTHYRDNQVQFVISYGIKSWLKYNEERISDYDYPWTSEMSLVSTLFFKNILQNDEWFYNLIPIDKVEIIEQDFMEYFCGLSREKQLSLLEKLSLISEYSLLREETD</sequence>
<evidence type="ECO:0000313" key="1">
    <source>
        <dbReference type="EMBL" id="QKL32891.1"/>
    </source>
</evidence>
<gene>
    <name evidence="1" type="ORF">M594_03980</name>
</gene>
<name>A0A6M9EYQ2_STRMT</name>
<accession>A0A6M9EYQ2</accession>
<dbReference type="AlphaFoldDB" id="A0A6M9EYQ2"/>
<protein>
    <submittedName>
        <fullName evidence="1">Uncharacterized protein</fullName>
    </submittedName>
</protein>
<organism evidence="1 2">
    <name type="scientific">Streptococcus mitis</name>
    <dbReference type="NCBI Taxonomy" id="28037"/>
    <lineage>
        <taxon>Bacteria</taxon>
        <taxon>Bacillati</taxon>
        <taxon>Bacillota</taxon>
        <taxon>Bacilli</taxon>
        <taxon>Lactobacillales</taxon>
        <taxon>Streptococcaceae</taxon>
        <taxon>Streptococcus</taxon>
        <taxon>Streptococcus mitis group</taxon>
    </lineage>
</organism>
<evidence type="ECO:0000313" key="2">
    <source>
        <dbReference type="Proteomes" id="UP000501099"/>
    </source>
</evidence>
<reference evidence="1 2" key="1">
    <citation type="submission" date="2020-01" db="EMBL/GenBank/DDBJ databases">
        <title>Complete genome sequence of the tetracycline resistane Streptococcus mitis isolate S022-V3-A4.</title>
        <authorList>
            <person name="Pinzauti D."/>
            <person name="Iannelli F."/>
            <person name="Pozzi G."/>
            <person name="Santoro F."/>
        </authorList>
    </citation>
    <scope>NUCLEOTIDE SEQUENCE [LARGE SCALE GENOMIC DNA]</scope>
    <source>
        <strain evidence="1 2">S022-V3-A4</strain>
    </source>
</reference>
<dbReference type="Proteomes" id="UP000501099">
    <property type="component" value="Chromosome"/>
</dbReference>
<dbReference type="EMBL" id="CP047883">
    <property type="protein sequence ID" value="QKL32891.1"/>
    <property type="molecule type" value="Genomic_DNA"/>
</dbReference>
<proteinExistence type="predicted"/>
<dbReference type="RefSeq" id="WP_173876029.1">
    <property type="nucleotide sequence ID" value="NZ_CP047883.1"/>
</dbReference>